<gene>
    <name evidence="7" type="ORF">H9728_04235</name>
</gene>
<dbReference type="PANTHER" id="PTHR43017:SF1">
    <property type="entry name" value="ACETYLTRANSFERASE YJL218W-RELATED"/>
    <property type="match status" value="1"/>
</dbReference>
<organism evidence="7 8">
    <name type="scientific">Candidatus Borkfalkia excrementavium</name>
    <dbReference type="NCBI Taxonomy" id="2838505"/>
    <lineage>
        <taxon>Bacteria</taxon>
        <taxon>Bacillati</taxon>
        <taxon>Bacillota</taxon>
        <taxon>Clostridia</taxon>
        <taxon>Christensenellales</taxon>
        <taxon>Christensenellaceae</taxon>
        <taxon>Candidatus Borkfalkia</taxon>
    </lineage>
</organism>
<reference evidence="7" key="2">
    <citation type="submission" date="2021-04" db="EMBL/GenBank/DDBJ databases">
        <authorList>
            <person name="Gilroy R."/>
        </authorList>
    </citation>
    <scope>NUCLEOTIDE SEQUENCE</scope>
    <source>
        <strain evidence="7">CHK199-9574</strain>
    </source>
</reference>
<accession>A0A9D1Z854</accession>
<dbReference type="PROSITE" id="PS51257">
    <property type="entry name" value="PROKAR_LIPOPROTEIN"/>
    <property type="match status" value="1"/>
</dbReference>
<proteinExistence type="inferred from homology"/>
<dbReference type="InterPro" id="IPR001451">
    <property type="entry name" value="Hexapep"/>
</dbReference>
<keyword evidence="2 5" id="KW-0808">Transferase</keyword>
<dbReference type="EMBL" id="DXCO01000032">
    <property type="protein sequence ID" value="HIY78232.1"/>
    <property type="molecule type" value="Genomic_DNA"/>
</dbReference>
<evidence type="ECO:0000256" key="4">
    <source>
        <dbReference type="ARBA" id="ARBA00023315"/>
    </source>
</evidence>
<keyword evidence="3" id="KW-0677">Repeat</keyword>
<evidence type="ECO:0000256" key="3">
    <source>
        <dbReference type="ARBA" id="ARBA00022737"/>
    </source>
</evidence>
<evidence type="ECO:0000259" key="6">
    <source>
        <dbReference type="SMART" id="SM01266"/>
    </source>
</evidence>
<dbReference type="Proteomes" id="UP000824135">
    <property type="component" value="Unassembled WGS sequence"/>
</dbReference>
<comment type="similarity">
    <text evidence="1 5">Belongs to the transferase hexapeptide repeat family.</text>
</comment>
<evidence type="ECO:0000313" key="8">
    <source>
        <dbReference type="Proteomes" id="UP000824135"/>
    </source>
</evidence>
<reference evidence="7" key="1">
    <citation type="journal article" date="2021" name="PeerJ">
        <title>Extensive microbial diversity within the chicken gut microbiome revealed by metagenomics and culture.</title>
        <authorList>
            <person name="Gilroy R."/>
            <person name="Ravi A."/>
            <person name="Getino M."/>
            <person name="Pursley I."/>
            <person name="Horton D.L."/>
            <person name="Alikhan N.F."/>
            <person name="Baker D."/>
            <person name="Gharbi K."/>
            <person name="Hall N."/>
            <person name="Watson M."/>
            <person name="Adriaenssens E.M."/>
            <person name="Foster-Nyarko E."/>
            <person name="Jarju S."/>
            <person name="Secka A."/>
            <person name="Antonio M."/>
            <person name="Oren A."/>
            <person name="Chaudhuri R.R."/>
            <person name="La Ragione R."/>
            <person name="Hildebrand F."/>
            <person name="Pallen M.J."/>
        </authorList>
    </citation>
    <scope>NUCLEOTIDE SEQUENCE</scope>
    <source>
        <strain evidence="7">CHK199-9574</strain>
    </source>
</reference>
<dbReference type="InterPro" id="IPR011004">
    <property type="entry name" value="Trimer_LpxA-like_sf"/>
</dbReference>
<dbReference type="SUPFAM" id="SSF51161">
    <property type="entry name" value="Trimeric LpxA-like enzymes"/>
    <property type="match status" value="1"/>
</dbReference>
<keyword evidence="4 5" id="KW-0012">Acyltransferase</keyword>
<dbReference type="FunFam" id="2.160.10.10:FF:000025">
    <property type="entry name" value="Hexapeptide-repeat containing-acetyltransferase"/>
    <property type="match status" value="1"/>
</dbReference>
<name>A0A9D1Z854_9FIRM</name>
<evidence type="ECO:0000256" key="2">
    <source>
        <dbReference type="ARBA" id="ARBA00022679"/>
    </source>
</evidence>
<dbReference type="Pfam" id="PF12464">
    <property type="entry name" value="Mac"/>
    <property type="match status" value="1"/>
</dbReference>
<dbReference type="InterPro" id="IPR039369">
    <property type="entry name" value="LacA-like"/>
</dbReference>
<comment type="caution">
    <text evidence="7">The sequence shown here is derived from an EMBL/GenBank/DDBJ whole genome shotgun (WGS) entry which is preliminary data.</text>
</comment>
<protein>
    <recommendedName>
        <fullName evidence="5">Acetyltransferase</fullName>
        <ecNumber evidence="5">2.3.1.-</ecNumber>
    </recommendedName>
</protein>
<dbReference type="PANTHER" id="PTHR43017">
    <property type="entry name" value="GALACTOSIDE O-ACETYLTRANSFERASE"/>
    <property type="match status" value="1"/>
</dbReference>
<dbReference type="GO" id="GO:0008870">
    <property type="term" value="F:galactoside O-acetyltransferase activity"/>
    <property type="evidence" value="ECO:0007669"/>
    <property type="project" value="TreeGrafter"/>
</dbReference>
<dbReference type="PROSITE" id="PS00101">
    <property type="entry name" value="HEXAPEP_TRANSFERASES"/>
    <property type="match status" value="1"/>
</dbReference>
<dbReference type="InterPro" id="IPR018357">
    <property type="entry name" value="Hexapep_transf_CS"/>
</dbReference>
<dbReference type="CDD" id="cd03357">
    <property type="entry name" value="LbH_MAT_GAT"/>
    <property type="match status" value="1"/>
</dbReference>
<evidence type="ECO:0000256" key="5">
    <source>
        <dbReference type="RuleBase" id="RU367021"/>
    </source>
</evidence>
<evidence type="ECO:0000256" key="1">
    <source>
        <dbReference type="ARBA" id="ARBA00007274"/>
    </source>
</evidence>
<dbReference type="InterPro" id="IPR024688">
    <property type="entry name" value="Mac_dom"/>
</dbReference>
<sequence>MEKRPIVPINCFFQGCYNPAFEAEIRKCKDVCYRYNQLNPNDREEQNRILSRLLGKMGKETVITPPFWCDYGYNISVGDYFYSNHNLVITDGAKVTFGDNVFIAPNCCFTTAEHALDPGQRKAGIEIAKPITVGNNVWIGAGSIILAGVTIGDNSVIGAGSVVKKSIPEGVIAVGVPCKVLRKITEEDKYRYPVYQGEPEQ</sequence>
<dbReference type="Pfam" id="PF00132">
    <property type="entry name" value="Hexapep"/>
    <property type="match status" value="1"/>
</dbReference>
<dbReference type="Gene3D" id="2.160.10.10">
    <property type="entry name" value="Hexapeptide repeat proteins"/>
    <property type="match status" value="1"/>
</dbReference>
<dbReference type="EC" id="2.3.1.-" evidence="5"/>
<evidence type="ECO:0000313" key="7">
    <source>
        <dbReference type="EMBL" id="HIY78232.1"/>
    </source>
</evidence>
<dbReference type="AlphaFoldDB" id="A0A9D1Z854"/>
<feature type="domain" description="Maltose/galactoside acetyltransferase" evidence="6">
    <location>
        <begin position="13"/>
        <end position="59"/>
    </location>
</feature>
<dbReference type="SMART" id="SM01266">
    <property type="entry name" value="Mac"/>
    <property type="match status" value="1"/>
</dbReference>